<dbReference type="RefSeq" id="XP_056692094.1">
    <property type="nucleotide sequence ID" value="XM_056836116.1"/>
</dbReference>
<dbReference type="Pfam" id="PF14244">
    <property type="entry name" value="Retrotran_gag_3"/>
    <property type="match status" value="1"/>
</dbReference>
<evidence type="ECO:0000313" key="2">
    <source>
        <dbReference type="Proteomes" id="UP000813463"/>
    </source>
</evidence>
<proteinExistence type="predicted"/>
<accession>A0ABM3R906</accession>
<dbReference type="PANTHER" id="PTHR37610">
    <property type="entry name" value="CCHC-TYPE DOMAIN-CONTAINING PROTEIN"/>
    <property type="match status" value="1"/>
</dbReference>
<reference evidence="3" key="2">
    <citation type="submission" date="2025-08" db="UniProtKB">
        <authorList>
            <consortium name="RefSeq"/>
        </authorList>
    </citation>
    <scope>IDENTIFICATION</scope>
    <source>
        <tissue evidence="3">Leaf</tissue>
    </source>
</reference>
<name>A0ABM3R906_SPIOL</name>
<dbReference type="InterPro" id="IPR029472">
    <property type="entry name" value="Copia-like_N"/>
</dbReference>
<keyword evidence="2" id="KW-1185">Reference proteome</keyword>
<gene>
    <name evidence="3" type="primary">LOC130467570</name>
</gene>
<organism evidence="2 3">
    <name type="scientific">Spinacia oleracea</name>
    <name type="common">Spinach</name>
    <dbReference type="NCBI Taxonomy" id="3562"/>
    <lineage>
        <taxon>Eukaryota</taxon>
        <taxon>Viridiplantae</taxon>
        <taxon>Streptophyta</taxon>
        <taxon>Embryophyta</taxon>
        <taxon>Tracheophyta</taxon>
        <taxon>Spermatophyta</taxon>
        <taxon>Magnoliopsida</taxon>
        <taxon>eudicotyledons</taxon>
        <taxon>Gunneridae</taxon>
        <taxon>Pentapetalae</taxon>
        <taxon>Caryophyllales</taxon>
        <taxon>Chenopodiaceae</taxon>
        <taxon>Chenopodioideae</taxon>
        <taxon>Anserineae</taxon>
        <taxon>Spinacia</taxon>
    </lineage>
</organism>
<dbReference type="PANTHER" id="PTHR37610:SF97">
    <property type="entry name" value="RETROTRANSPOSON GAG DOMAIN-CONTAINING PROTEIN"/>
    <property type="match status" value="1"/>
</dbReference>
<evidence type="ECO:0000259" key="1">
    <source>
        <dbReference type="Pfam" id="PF14244"/>
    </source>
</evidence>
<dbReference type="Proteomes" id="UP000813463">
    <property type="component" value="Chromosome 2"/>
</dbReference>
<protein>
    <recommendedName>
        <fullName evidence="1">Retrotransposon Copia-like N-terminal domain-containing protein</fullName>
    </recommendedName>
</protein>
<reference evidence="2" key="1">
    <citation type="journal article" date="2021" name="Nat. Commun.">
        <title>Genomic analyses provide insights into spinach domestication and the genetic basis of agronomic traits.</title>
        <authorList>
            <person name="Cai X."/>
            <person name="Sun X."/>
            <person name="Xu C."/>
            <person name="Sun H."/>
            <person name="Wang X."/>
            <person name="Ge C."/>
            <person name="Zhang Z."/>
            <person name="Wang Q."/>
            <person name="Fei Z."/>
            <person name="Jiao C."/>
            <person name="Wang Q."/>
        </authorList>
    </citation>
    <scope>NUCLEOTIDE SEQUENCE [LARGE SCALE GENOMIC DNA]</scope>
    <source>
        <strain evidence="2">cv. Varoflay</strain>
    </source>
</reference>
<feature type="domain" description="Retrotransposon Copia-like N-terminal" evidence="1">
    <location>
        <begin position="24"/>
        <end position="70"/>
    </location>
</feature>
<evidence type="ECO:0000313" key="3">
    <source>
        <dbReference type="RefSeq" id="XP_056692094.1"/>
    </source>
</evidence>
<sequence>MPETKQTSSSLPLNQNASSIYYIHPSDSNSAQLVSFKFNGQGFTSWKKAMLLTLSAKNKIGFVNGVFKKPVDETTTDNKAWERCNDLVCSWILFNLDESIVDSVLFKRTTRGIWTDLVKTYGYTLLTQIYLLERNLADISQGNQSVSEFFTGIKSVWDAIDERQYVDDAVTSKGYRSIYDVLLRRKAQGDFPNEHSD</sequence>
<dbReference type="GeneID" id="130467570"/>